<dbReference type="SUPFAM" id="SSF46689">
    <property type="entry name" value="Homeodomain-like"/>
    <property type="match status" value="1"/>
</dbReference>
<dbReference type="PANTHER" id="PTHR34849">
    <property type="entry name" value="SSL5025 PROTEIN"/>
    <property type="match status" value="1"/>
</dbReference>
<dbReference type="KEGG" id="wna:KA717_29960"/>
<protein>
    <submittedName>
        <fullName evidence="1">DUF433 domain-containing protein</fullName>
    </submittedName>
</protein>
<sequence>MKLLSNVIHCDPDIMGGIPVFVGTRVPIRTLLDYLEAGDSLDIFLDHFPSVSCEQAIAALELAKEMLTTYANPA</sequence>
<dbReference type="InterPro" id="IPR009057">
    <property type="entry name" value="Homeodomain-like_sf"/>
</dbReference>
<gene>
    <name evidence="1" type="ORF">KA717_29960</name>
</gene>
<dbReference type="AlphaFoldDB" id="A0A977KTX6"/>
<organism evidence="1">
    <name type="scientific">Woronichinia naegeliana WA131</name>
    <dbReference type="NCBI Taxonomy" id="2824559"/>
    <lineage>
        <taxon>Bacteria</taxon>
        <taxon>Bacillati</taxon>
        <taxon>Cyanobacteriota</taxon>
        <taxon>Cyanophyceae</taxon>
        <taxon>Synechococcales</taxon>
        <taxon>Coelosphaeriaceae</taxon>
        <taxon>Woronichinia</taxon>
    </lineage>
</organism>
<reference evidence="1" key="1">
    <citation type="submission" date="2021-04" db="EMBL/GenBank/DDBJ databases">
        <title>Genome sequence of Woronichinia naegeliana from Washington state freshwater lake bloom.</title>
        <authorList>
            <person name="Dreher T.W."/>
        </authorList>
    </citation>
    <scope>NUCLEOTIDE SEQUENCE</scope>
    <source>
        <strain evidence="1">WA131</strain>
    </source>
</reference>
<dbReference type="Proteomes" id="UP001065613">
    <property type="component" value="Chromosome"/>
</dbReference>
<dbReference type="InterPro" id="IPR036388">
    <property type="entry name" value="WH-like_DNA-bd_sf"/>
</dbReference>
<dbReference type="EMBL" id="CP073041">
    <property type="protein sequence ID" value="UXE59883.1"/>
    <property type="molecule type" value="Genomic_DNA"/>
</dbReference>
<dbReference type="PANTHER" id="PTHR34849:SF3">
    <property type="entry name" value="SSR2962 PROTEIN"/>
    <property type="match status" value="1"/>
</dbReference>
<dbReference type="Pfam" id="PF04255">
    <property type="entry name" value="DUF433"/>
    <property type="match status" value="1"/>
</dbReference>
<name>A0A977KTX6_9CYAN</name>
<proteinExistence type="predicted"/>
<dbReference type="InterPro" id="IPR007367">
    <property type="entry name" value="DUF433"/>
</dbReference>
<accession>A0A977KTX6</accession>
<evidence type="ECO:0000313" key="1">
    <source>
        <dbReference type="EMBL" id="UXE59883.1"/>
    </source>
</evidence>
<dbReference type="Gene3D" id="1.10.10.10">
    <property type="entry name" value="Winged helix-like DNA-binding domain superfamily/Winged helix DNA-binding domain"/>
    <property type="match status" value="1"/>
</dbReference>